<gene>
    <name evidence="1" type="ORF">BP5796_00907</name>
</gene>
<dbReference type="Proteomes" id="UP000256328">
    <property type="component" value="Unassembled WGS sequence"/>
</dbReference>
<name>A0A3D8T9E8_9HELO</name>
<evidence type="ECO:0008006" key="3">
    <source>
        <dbReference type="Google" id="ProtNLM"/>
    </source>
</evidence>
<dbReference type="PANTHER" id="PTHR21310:SF15">
    <property type="entry name" value="AMINOGLYCOSIDE PHOSPHOTRANSFERASE DOMAIN-CONTAINING PROTEIN"/>
    <property type="match status" value="1"/>
</dbReference>
<dbReference type="InterPro" id="IPR011009">
    <property type="entry name" value="Kinase-like_dom_sf"/>
</dbReference>
<proteinExistence type="predicted"/>
<reference evidence="1 2" key="1">
    <citation type="journal article" date="2018" name="IMA Fungus">
        <title>IMA Genome-F 9: Draft genome sequence of Annulohypoxylon stygium, Aspergillus mulundensis, Berkeleyomyces basicola (syn. Thielaviopsis basicola), Ceratocystis smalleyi, two Cercospora beticola strains, Coleophoma cylindrospora, Fusarium fracticaudum, Phialophora cf. hyalina, and Morchella septimelata.</title>
        <authorList>
            <person name="Wingfield B.D."/>
            <person name="Bills G.F."/>
            <person name="Dong Y."/>
            <person name="Huang W."/>
            <person name="Nel W.J."/>
            <person name="Swalarsk-Parry B.S."/>
            <person name="Vaghefi N."/>
            <person name="Wilken P.M."/>
            <person name="An Z."/>
            <person name="de Beer Z.W."/>
            <person name="De Vos L."/>
            <person name="Chen L."/>
            <person name="Duong T.A."/>
            <person name="Gao Y."/>
            <person name="Hammerbacher A."/>
            <person name="Kikkert J.R."/>
            <person name="Li Y."/>
            <person name="Li H."/>
            <person name="Li K."/>
            <person name="Li Q."/>
            <person name="Liu X."/>
            <person name="Ma X."/>
            <person name="Naidoo K."/>
            <person name="Pethybridge S.J."/>
            <person name="Sun J."/>
            <person name="Steenkamp E.T."/>
            <person name="van der Nest M.A."/>
            <person name="van Wyk S."/>
            <person name="Wingfield M.J."/>
            <person name="Xiong C."/>
            <person name="Yue Q."/>
            <person name="Zhang X."/>
        </authorList>
    </citation>
    <scope>NUCLEOTIDE SEQUENCE [LARGE SCALE GENOMIC DNA]</scope>
    <source>
        <strain evidence="1 2">BP5796</strain>
    </source>
</reference>
<accession>A0A3D8T9E8</accession>
<evidence type="ECO:0000313" key="2">
    <source>
        <dbReference type="Proteomes" id="UP000256328"/>
    </source>
</evidence>
<keyword evidence="2" id="KW-1185">Reference proteome</keyword>
<dbReference type="SUPFAM" id="SSF56112">
    <property type="entry name" value="Protein kinase-like (PK-like)"/>
    <property type="match status" value="1"/>
</dbReference>
<dbReference type="EMBL" id="PDLN01000001">
    <property type="protein sequence ID" value="RDW95144.1"/>
    <property type="molecule type" value="Genomic_DNA"/>
</dbReference>
<dbReference type="AlphaFoldDB" id="A0A3D8T9E8"/>
<evidence type="ECO:0000313" key="1">
    <source>
        <dbReference type="EMBL" id="RDW95144.1"/>
    </source>
</evidence>
<sequence length="167" mass="18843">MNNGVEYVLRVSGNHIPTIKTENKVAVMSWLKQRTTIPIPEVIKYDSTCNNPLQREYTLCSRAYGDTMSDIYTSLSQAQLDGVMDKPLQREYTLCSRAYGDTMSDIYTSLSQAQLDAVMDQVIDILVQLHESDWTAIGGLKFTDCGTIEMGPVLEETFWQVPDIEAF</sequence>
<protein>
    <recommendedName>
        <fullName evidence="3">Aminoglycoside phosphotransferase domain-containing protein</fullName>
    </recommendedName>
</protein>
<comment type="caution">
    <text evidence="1">The sequence shown here is derived from an EMBL/GenBank/DDBJ whole genome shotgun (WGS) entry which is preliminary data.</text>
</comment>
<dbReference type="OrthoDB" id="2831558at2759"/>
<organism evidence="1 2">
    <name type="scientific">Coleophoma crateriformis</name>
    <dbReference type="NCBI Taxonomy" id="565419"/>
    <lineage>
        <taxon>Eukaryota</taxon>
        <taxon>Fungi</taxon>
        <taxon>Dikarya</taxon>
        <taxon>Ascomycota</taxon>
        <taxon>Pezizomycotina</taxon>
        <taxon>Leotiomycetes</taxon>
        <taxon>Helotiales</taxon>
        <taxon>Dermateaceae</taxon>
        <taxon>Coleophoma</taxon>
    </lineage>
</organism>
<dbReference type="InterPro" id="IPR051678">
    <property type="entry name" value="AGP_Transferase"/>
</dbReference>
<dbReference type="PANTHER" id="PTHR21310">
    <property type="entry name" value="AMINOGLYCOSIDE PHOSPHOTRANSFERASE-RELATED-RELATED"/>
    <property type="match status" value="1"/>
</dbReference>